<keyword evidence="3" id="KW-1185">Reference proteome</keyword>
<dbReference type="AlphaFoldDB" id="A0A381FAC8"/>
<gene>
    <name evidence="2" type="ORF">NCTC13560_02078</name>
    <name evidence="1" type="ORF">SAMN05421682_11573</name>
</gene>
<dbReference type="Proteomes" id="UP000185725">
    <property type="component" value="Unassembled WGS sequence"/>
</dbReference>
<name>A0A381FAC8_9FLAO</name>
<evidence type="ECO:0000313" key="1">
    <source>
        <dbReference type="EMBL" id="SIR23798.1"/>
    </source>
</evidence>
<reference evidence="1 3" key="1">
    <citation type="submission" date="2017-01" db="EMBL/GenBank/DDBJ databases">
        <authorList>
            <person name="Varghese N."/>
            <person name="Submissions S."/>
        </authorList>
    </citation>
    <scope>NUCLEOTIDE SEQUENCE [LARGE SCALE GENOMIC DNA]</scope>
    <source>
        <strain evidence="1 3">ATCC 27950</strain>
    </source>
</reference>
<organism evidence="2 4">
    <name type="scientific">Chryseobacterium indoltheticum</name>
    <dbReference type="NCBI Taxonomy" id="254"/>
    <lineage>
        <taxon>Bacteria</taxon>
        <taxon>Pseudomonadati</taxon>
        <taxon>Bacteroidota</taxon>
        <taxon>Flavobacteriia</taxon>
        <taxon>Flavobacteriales</taxon>
        <taxon>Weeksellaceae</taxon>
        <taxon>Chryseobacterium group</taxon>
        <taxon>Chryseobacterium</taxon>
    </lineage>
</organism>
<dbReference type="EMBL" id="UFVS01000001">
    <property type="protein sequence ID" value="SUX43549.1"/>
    <property type="molecule type" value="Genomic_DNA"/>
</dbReference>
<sequence length="298" mass="35116">MHISFVHNVLFMQRFWYHSPVRFYKTLEELEDMTNPQNTQYFGHVNNPYPLEVNSYHRFLIPNYQNEVESEDLQLWLDEIQVPCEFGILDGKLVRVTFVSFEEIQGHFEIKNELGETLFYSNCVRFLDSTDDEGRKHIRIATKHNYNRGLFTFLGDNHDWMVTSLPGYCFGQFDIDEDVKSAKAGKLSSTVINDAWLEENVKYEFAIYGDNNILSFITVHSTNNEFYIDGTKRTRKEKPEYEEFSPTLTMKFSNQKDEKGMNIFLDEEKIFEDVMKQVLGNELKTIIYTFKGLDAIKV</sequence>
<protein>
    <submittedName>
        <fullName evidence="2">Uncharacterized protein</fullName>
    </submittedName>
</protein>
<proteinExistence type="predicted"/>
<dbReference type="Proteomes" id="UP000255231">
    <property type="component" value="Unassembled WGS sequence"/>
</dbReference>
<evidence type="ECO:0000313" key="3">
    <source>
        <dbReference type="Proteomes" id="UP000185725"/>
    </source>
</evidence>
<evidence type="ECO:0000313" key="4">
    <source>
        <dbReference type="Proteomes" id="UP000255231"/>
    </source>
</evidence>
<dbReference type="EMBL" id="FTMF01000015">
    <property type="protein sequence ID" value="SIR23798.1"/>
    <property type="molecule type" value="Genomic_DNA"/>
</dbReference>
<evidence type="ECO:0000313" key="2">
    <source>
        <dbReference type="EMBL" id="SUX43549.1"/>
    </source>
</evidence>
<accession>A0A381FAC8</accession>
<reference evidence="2 4" key="2">
    <citation type="submission" date="2018-06" db="EMBL/GenBank/DDBJ databases">
        <authorList>
            <consortium name="Pathogen Informatics"/>
            <person name="Doyle S."/>
        </authorList>
    </citation>
    <scope>NUCLEOTIDE SEQUENCE [LARGE SCALE GENOMIC DNA]</scope>
    <source>
        <strain evidence="2 4">NCTC13560</strain>
    </source>
</reference>